<dbReference type="PROSITE" id="PS50846">
    <property type="entry name" value="HMA_2"/>
    <property type="match status" value="1"/>
</dbReference>
<dbReference type="PROSITE" id="PS01047">
    <property type="entry name" value="HMA_1"/>
    <property type="match status" value="1"/>
</dbReference>
<gene>
    <name evidence="3" type="ORF">JOC27_002694</name>
</gene>
<evidence type="ECO:0000256" key="1">
    <source>
        <dbReference type="ARBA" id="ARBA00022723"/>
    </source>
</evidence>
<dbReference type="Proteomes" id="UP000823201">
    <property type="component" value="Unassembled WGS sequence"/>
</dbReference>
<organism evidence="3 4">
    <name type="scientific">Sporolactobacillus spathodeae</name>
    <dbReference type="NCBI Taxonomy" id="1465502"/>
    <lineage>
        <taxon>Bacteria</taxon>
        <taxon>Bacillati</taxon>
        <taxon>Bacillota</taxon>
        <taxon>Bacilli</taxon>
        <taxon>Bacillales</taxon>
        <taxon>Sporolactobacillaceae</taxon>
        <taxon>Sporolactobacillus</taxon>
    </lineage>
</organism>
<dbReference type="Pfam" id="PF00403">
    <property type="entry name" value="HMA"/>
    <property type="match status" value="1"/>
</dbReference>
<name>A0ABS2QBT1_9BACL</name>
<dbReference type="CDD" id="cd00371">
    <property type="entry name" value="HMA"/>
    <property type="match status" value="1"/>
</dbReference>
<dbReference type="SUPFAM" id="SSF55008">
    <property type="entry name" value="HMA, heavy metal-associated domain"/>
    <property type="match status" value="1"/>
</dbReference>
<sequence>MVTWLLCAALAVLLFLAGRHALSSLRSGCCGGSGCERLEEIKGADPNPQHYTYQKKIQIDGMTCRNCKIRVQNALNQLEGVSAEVRLSDREATVRMKEDLPEKKLRTVIARAGYKAVSIQSISTRE</sequence>
<dbReference type="RefSeq" id="WP_205007726.1">
    <property type="nucleotide sequence ID" value="NZ_CBCRXA010000037.1"/>
</dbReference>
<dbReference type="Gene3D" id="3.30.70.100">
    <property type="match status" value="1"/>
</dbReference>
<dbReference type="InterPro" id="IPR006121">
    <property type="entry name" value="HMA_dom"/>
</dbReference>
<feature type="domain" description="HMA" evidence="2">
    <location>
        <begin position="53"/>
        <end position="117"/>
    </location>
</feature>
<protein>
    <submittedName>
        <fullName evidence="3">Copper chaperone CopZ</fullName>
    </submittedName>
</protein>
<proteinExistence type="predicted"/>
<keyword evidence="1" id="KW-0479">Metal-binding</keyword>
<evidence type="ECO:0000313" key="4">
    <source>
        <dbReference type="Proteomes" id="UP000823201"/>
    </source>
</evidence>
<keyword evidence="4" id="KW-1185">Reference proteome</keyword>
<comment type="caution">
    <text evidence="3">The sequence shown here is derived from an EMBL/GenBank/DDBJ whole genome shotgun (WGS) entry which is preliminary data.</text>
</comment>
<evidence type="ECO:0000313" key="3">
    <source>
        <dbReference type="EMBL" id="MBM7659188.1"/>
    </source>
</evidence>
<dbReference type="EMBL" id="JAFBEV010000041">
    <property type="protein sequence ID" value="MBM7659188.1"/>
    <property type="molecule type" value="Genomic_DNA"/>
</dbReference>
<dbReference type="InterPro" id="IPR017969">
    <property type="entry name" value="Heavy-metal-associated_CS"/>
</dbReference>
<dbReference type="InterPro" id="IPR036163">
    <property type="entry name" value="HMA_dom_sf"/>
</dbReference>
<evidence type="ECO:0000259" key="2">
    <source>
        <dbReference type="PROSITE" id="PS50846"/>
    </source>
</evidence>
<accession>A0ABS2QBT1</accession>
<reference evidence="3 4" key="1">
    <citation type="submission" date="2021-01" db="EMBL/GenBank/DDBJ databases">
        <title>Genomic Encyclopedia of Type Strains, Phase IV (KMG-IV): sequencing the most valuable type-strain genomes for metagenomic binning, comparative biology and taxonomic classification.</title>
        <authorList>
            <person name="Goeker M."/>
        </authorList>
    </citation>
    <scope>NUCLEOTIDE SEQUENCE [LARGE SCALE GENOMIC DNA]</scope>
    <source>
        <strain evidence="3 4">DSM 100968</strain>
    </source>
</reference>